<dbReference type="EMBL" id="JACVVK020000152">
    <property type="protein sequence ID" value="KAK7488308.1"/>
    <property type="molecule type" value="Genomic_DNA"/>
</dbReference>
<accession>A0ABD0KN41</accession>
<organism evidence="1 2">
    <name type="scientific">Batillaria attramentaria</name>
    <dbReference type="NCBI Taxonomy" id="370345"/>
    <lineage>
        <taxon>Eukaryota</taxon>
        <taxon>Metazoa</taxon>
        <taxon>Spiralia</taxon>
        <taxon>Lophotrochozoa</taxon>
        <taxon>Mollusca</taxon>
        <taxon>Gastropoda</taxon>
        <taxon>Caenogastropoda</taxon>
        <taxon>Sorbeoconcha</taxon>
        <taxon>Cerithioidea</taxon>
        <taxon>Batillariidae</taxon>
        <taxon>Batillaria</taxon>
    </lineage>
</organism>
<protein>
    <submittedName>
        <fullName evidence="1">Uncharacterized protein</fullName>
    </submittedName>
</protein>
<comment type="caution">
    <text evidence="1">The sequence shown here is derived from an EMBL/GenBank/DDBJ whole genome shotgun (WGS) entry which is preliminary data.</text>
</comment>
<evidence type="ECO:0000313" key="1">
    <source>
        <dbReference type="EMBL" id="KAK7488308.1"/>
    </source>
</evidence>
<keyword evidence="2" id="KW-1185">Reference proteome</keyword>
<sequence>MWGGQPRDYDVINVHVSPHLYAIGAGYGMKLLSTLRSLSIIPFLSDDCRDMLTLQACELFCGIVHQSRYIGHGEWIHPLIPLPHPAPHQTAVHVSE</sequence>
<dbReference type="Proteomes" id="UP001519460">
    <property type="component" value="Unassembled WGS sequence"/>
</dbReference>
<reference evidence="1 2" key="1">
    <citation type="journal article" date="2023" name="Sci. Data">
        <title>Genome assembly of the Korean intertidal mud-creeper Batillaria attramentaria.</title>
        <authorList>
            <person name="Patra A.K."/>
            <person name="Ho P.T."/>
            <person name="Jun S."/>
            <person name="Lee S.J."/>
            <person name="Kim Y."/>
            <person name="Won Y.J."/>
        </authorList>
    </citation>
    <scope>NUCLEOTIDE SEQUENCE [LARGE SCALE GENOMIC DNA]</scope>
    <source>
        <strain evidence="1">Wonlab-2016</strain>
    </source>
</reference>
<evidence type="ECO:0000313" key="2">
    <source>
        <dbReference type="Proteomes" id="UP001519460"/>
    </source>
</evidence>
<proteinExistence type="predicted"/>
<gene>
    <name evidence="1" type="ORF">BaRGS_00020467</name>
</gene>
<name>A0ABD0KN41_9CAEN</name>
<dbReference type="AlphaFoldDB" id="A0ABD0KN41"/>